<dbReference type="OrthoDB" id="3553695at2759"/>
<gene>
    <name evidence="3" type="ORF">Bfra_003196</name>
</gene>
<dbReference type="RefSeq" id="XP_037195735.1">
    <property type="nucleotide sequence ID" value="XM_037333607.1"/>
</dbReference>
<protein>
    <submittedName>
        <fullName evidence="3">Uncharacterized protein</fullName>
    </submittedName>
</protein>
<feature type="transmembrane region" description="Helical" evidence="2">
    <location>
        <begin position="80"/>
        <end position="105"/>
    </location>
</feature>
<name>A0A8H6AZW9_9HELO</name>
<evidence type="ECO:0000256" key="1">
    <source>
        <dbReference type="SAM" id="MobiDB-lite"/>
    </source>
</evidence>
<feature type="region of interest" description="Disordered" evidence="1">
    <location>
        <begin position="201"/>
        <end position="227"/>
    </location>
</feature>
<dbReference type="AlphaFoldDB" id="A0A8H6AZW9"/>
<sequence length="374" mass="42731">MITGGRFTDSTLSPRITSSNTMFVSPPLLPSYSTQPTQPPYYSASTLPTQFRRIYARSFFLNQTVNAVSAPKETLDTTRIMLYSLFFIMSCCALFSLTYFLNYVCKLHVTKLQKRYSYESYGEFEGLITRRIFFRYRTFDETSPYDDEENGRCPVPSSRSTENWKYTNPINDTKATKAINAIKATKVSKAIKPTKPVKATKLTETTDIHPSEPEWESAQPSHLTTPSRRKVEWANLPRPIRRPPTSKQQAGLQFAASPTRPSRPPRLNPPKRLRMAIPGQESSSWIVGLPWATAADGPHIGDEGKKDREMNPDDENWGDIDRIMSDERDQYAGDKKILDEARRKDREVKRESGFIPSREECNNCSTSSESFWAY</sequence>
<feature type="region of interest" description="Disordered" evidence="1">
    <location>
        <begin position="301"/>
        <end position="328"/>
    </location>
</feature>
<keyword evidence="2" id="KW-1133">Transmembrane helix</keyword>
<feature type="compositionally biased region" description="Basic and acidic residues" evidence="1">
    <location>
        <begin position="319"/>
        <end position="328"/>
    </location>
</feature>
<proteinExistence type="predicted"/>
<dbReference type="GeneID" id="59257299"/>
<reference evidence="3 4" key="1">
    <citation type="journal article" date="2020" name="Phytopathology">
        <title>A high-quality genome resource of Botrytis fragariae, a new and rapidly spreading fungal pathogen causing strawberry gray mold in the U.S.A.</title>
        <authorList>
            <person name="Wu Y."/>
            <person name="Saski C.A."/>
            <person name="Schnabel G."/>
            <person name="Xiao S."/>
            <person name="Hu M."/>
        </authorList>
    </citation>
    <scope>NUCLEOTIDE SEQUENCE [LARGE SCALE GENOMIC DNA]</scope>
    <source>
        <strain evidence="3 4">BVB16</strain>
    </source>
</reference>
<feature type="region of interest" description="Disordered" evidence="1">
    <location>
        <begin position="239"/>
        <end position="271"/>
    </location>
</feature>
<dbReference type="Proteomes" id="UP000531561">
    <property type="component" value="Unassembled WGS sequence"/>
</dbReference>
<evidence type="ECO:0000313" key="3">
    <source>
        <dbReference type="EMBL" id="KAF5876789.1"/>
    </source>
</evidence>
<keyword evidence="4" id="KW-1185">Reference proteome</keyword>
<dbReference type="EMBL" id="JABFCT010000004">
    <property type="protein sequence ID" value="KAF5876789.1"/>
    <property type="molecule type" value="Genomic_DNA"/>
</dbReference>
<feature type="compositionally biased region" description="Polar residues" evidence="1">
    <location>
        <begin position="157"/>
        <end position="167"/>
    </location>
</feature>
<keyword evidence="2" id="KW-0472">Membrane</keyword>
<organism evidence="3 4">
    <name type="scientific">Botrytis fragariae</name>
    <dbReference type="NCBI Taxonomy" id="1964551"/>
    <lineage>
        <taxon>Eukaryota</taxon>
        <taxon>Fungi</taxon>
        <taxon>Dikarya</taxon>
        <taxon>Ascomycota</taxon>
        <taxon>Pezizomycotina</taxon>
        <taxon>Leotiomycetes</taxon>
        <taxon>Helotiales</taxon>
        <taxon>Sclerotiniaceae</taxon>
        <taxon>Botrytis</taxon>
    </lineage>
</organism>
<accession>A0A8H6AZW9</accession>
<feature type="region of interest" description="Disordered" evidence="1">
    <location>
        <begin position="145"/>
        <end position="167"/>
    </location>
</feature>
<comment type="caution">
    <text evidence="3">The sequence shown here is derived from an EMBL/GenBank/DDBJ whole genome shotgun (WGS) entry which is preliminary data.</text>
</comment>
<keyword evidence="2" id="KW-0812">Transmembrane</keyword>
<evidence type="ECO:0000313" key="4">
    <source>
        <dbReference type="Proteomes" id="UP000531561"/>
    </source>
</evidence>
<evidence type="ECO:0000256" key="2">
    <source>
        <dbReference type="SAM" id="Phobius"/>
    </source>
</evidence>
<feature type="compositionally biased region" description="Basic and acidic residues" evidence="1">
    <location>
        <begin position="301"/>
        <end position="311"/>
    </location>
</feature>